<name>A0AAV4DAI9_9GAST</name>
<keyword evidence="2" id="KW-1185">Reference proteome</keyword>
<reference evidence="1 2" key="1">
    <citation type="journal article" date="2021" name="Elife">
        <title>Chloroplast acquisition without the gene transfer in kleptoplastic sea slugs, Plakobranchus ocellatus.</title>
        <authorList>
            <person name="Maeda T."/>
            <person name="Takahashi S."/>
            <person name="Yoshida T."/>
            <person name="Shimamura S."/>
            <person name="Takaki Y."/>
            <person name="Nagai Y."/>
            <person name="Toyoda A."/>
            <person name="Suzuki Y."/>
            <person name="Arimoto A."/>
            <person name="Ishii H."/>
            <person name="Satoh N."/>
            <person name="Nishiyama T."/>
            <person name="Hasebe M."/>
            <person name="Maruyama T."/>
            <person name="Minagawa J."/>
            <person name="Obokata J."/>
            <person name="Shigenobu S."/>
        </authorList>
    </citation>
    <scope>NUCLEOTIDE SEQUENCE [LARGE SCALE GENOMIC DNA]</scope>
</reference>
<dbReference type="AlphaFoldDB" id="A0AAV4DAI9"/>
<gene>
    <name evidence="1" type="ORF">PoB_006761500</name>
</gene>
<sequence>MLECECAQSDGQRHLCANFSGPPLDTSEFHVRWCEADTFLGGSGRSPGWDVQGCTWREKGGYLGLACFHIVALRAEIYLCSGFPERLCFCD</sequence>
<proteinExistence type="predicted"/>
<organism evidence="1 2">
    <name type="scientific">Plakobranchus ocellatus</name>
    <dbReference type="NCBI Taxonomy" id="259542"/>
    <lineage>
        <taxon>Eukaryota</taxon>
        <taxon>Metazoa</taxon>
        <taxon>Spiralia</taxon>
        <taxon>Lophotrochozoa</taxon>
        <taxon>Mollusca</taxon>
        <taxon>Gastropoda</taxon>
        <taxon>Heterobranchia</taxon>
        <taxon>Euthyneura</taxon>
        <taxon>Panpulmonata</taxon>
        <taxon>Sacoglossa</taxon>
        <taxon>Placobranchoidea</taxon>
        <taxon>Plakobranchidae</taxon>
        <taxon>Plakobranchus</taxon>
    </lineage>
</organism>
<comment type="caution">
    <text evidence="1">The sequence shown here is derived from an EMBL/GenBank/DDBJ whole genome shotgun (WGS) entry which is preliminary data.</text>
</comment>
<dbReference type="Proteomes" id="UP000735302">
    <property type="component" value="Unassembled WGS sequence"/>
</dbReference>
<evidence type="ECO:0000313" key="1">
    <source>
        <dbReference type="EMBL" id="GFO41110.1"/>
    </source>
</evidence>
<accession>A0AAV4DAI9</accession>
<evidence type="ECO:0008006" key="3">
    <source>
        <dbReference type="Google" id="ProtNLM"/>
    </source>
</evidence>
<dbReference type="EMBL" id="BLXT01007668">
    <property type="protein sequence ID" value="GFO41110.1"/>
    <property type="molecule type" value="Genomic_DNA"/>
</dbReference>
<evidence type="ECO:0000313" key="2">
    <source>
        <dbReference type="Proteomes" id="UP000735302"/>
    </source>
</evidence>
<protein>
    <recommendedName>
        <fullName evidence="3">SRCR domain-containing protein</fullName>
    </recommendedName>
</protein>